<name>A0A0F5I2A6_BACTR</name>
<evidence type="ECO:0000313" key="2">
    <source>
        <dbReference type="Proteomes" id="UP000031563"/>
    </source>
</evidence>
<evidence type="ECO:0000313" key="1">
    <source>
        <dbReference type="EMBL" id="KKB39578.1"/>
    </source>
</evidence>
<protein>
    <submittedName>
        <fullName evidence="1">Uncharacterized protein</fullName>
    </submittedName>
</protein>
<accession>A0A0F5I2A6</accession>
<reference evidence="1" key="1">
    <citation type="submission" date="2015-02" db="EMBL/GenBank/DDBJ databases">
        <title>Genome Assembly of Bacillaceae bacterium MTCC 8252.</title>
        <authorList>
            <person name="Verma A."/>
            <person name="Khatri I."/>
            <person name="Mual P."/>
            <person name="Subramanian S."/>
            <person name="Krishnamurthi S."/>
        </authorList>
    </citation>
    <scope>NUCLEOTIDE SEQUENCE [LARGE SCALE GENOMIC DNA]</scope>
    <source>
        <strain evidence="1">MTCC 8252</strain>
    </source>
</reference>
<sequence>MEEDGKIKPAVWEKSMFHIYTYRSRLKPNNQGKRYMIFDMLKE</sequence>
<dbReference type="Proteomes" id="UP000031563">
    <property type="component" value="Unassembled WGS sequence"/>
</dbReference>
<proteinExistence type="predicted"/>
<comment type="caution">
    <text evidence="1">The sequence shown here is derived from an EMBL/GenBank/DDBJ whole genome shotgun (WGS) entry which is preliminary data.</text>
</comment>
<dbReference type="EMBL" id="JWIR02000040">
    <property type="protein sequence ID" value="KKB39578.1"/>
    <property type="molecule type" value="Genomic_DNA"/>
</dbReference>
<dbReference type="STRING" id="1221996.QY95_02208"/>
<keyword evidence="2" id="KW-1185">Reference proteome</keyword>
<dbReference type="AlphaFoldDB" id="A0A0F5I2A6"/>
<organism evidence="1 2">
    <name type="scientific">Bacillus thermotolerans</name>
    <name type="common">Quasibacillus thermotolerans</name>
    <dbReference type="NCBI Taxonomy" id="1221996"/>
    <lineage>
        <taxon>Bacteria</taxon>
        <taxon>Bacillati</taxon>
        <taxon>Bacillota</taxon>
        <taxon>Bacilli</taxon>
        <taxon>Bacillales</taxon>
        <taxon>Bacillaceae</taxon>
        <taxon>Bacillus</taxon>
    </lineage>
</organism>
<gene>
    <name evidence="1" type="ORF">QY95_02208</name>
</gene>